<dbReference type="GeneID" id="126880986"/>
<evidence type="ECO:0000256" key="5">
    <source>
        <dbReference type="ARBA" id="ARBA00022725"/>
    </source>
</evidence>
<keyword evidence="2" id="KW-1003">Cell membrane</keyword>
<keyword evidence="9" id="KW-0807">Transducer</keyword>
<dbReference type="EnsemblMetazoa" id="XM_050645068.1">
    <property type="protein sequence ID" value="XP_050501025.1"/>
    <property type="gene ID" value="LOC126880986"/>
</dbReference>
<name>A0ABM5JSW9_DIAVI</name>
<reference evidence="11" key="1">
    <citation type="submission" date="2025-05" db="UniProtKB">
        <authorList>
            <consortium name="EnsemblMetazoa"/>
        </authorList>
    </citation>
    <scope>IDENTIFICATION</scope>
</reference>
<sequence length="251" mass="28753">MRKVLCTKDQVRAKIKVGFWSMCTLTCWCWGIYPLLEEEIRLPLAGWFPFDLSNKINFAIAYIFLIIGAWFNGICNIAVDTLLSALIMVVAAELTILNDSLENIRNFSEAELGVTFKNFGDKGEVSPDLQKIMNQKLIDCIVQHRNILRFNYEYQNVFSNVVLAQFVGSVVLICITMFEMALSTKLTYSAYHCSWENSSEEFKKNLLYFMTRSQVDIKILAGSIFTLNLSCFVTIIKSSWSYFAVLRSINN</sequence>
<keyword evidence="6 10" id="KW-1133">Transmembrane helix</keyword>
<keyword evidence="12" id="KW-1185">Reference proteome</keyword>
<feature type="transmembrane region" description="Helical" evidence="10">
    <location>
        <begin position="157"/>
        <end position="178"/>
    </location>
</feature>
<evidence type="ECO:0000256" key="6">
    <source>
        <dbReference type="ARBA" id="ARBA00022989"/>
    </source>
</evidence>
<evidence type="ECO:0000256" key="2">
    <source>
        <dbReference type="ARBA" id="ARBA00022475"/>
    </source>
</evidence>
<evidence type="ECO:0000256" key="3">
    <source>
        <dbReference type="ARBA" id="ARBA00022606"/>
    </source>
</evidence>
<keyword evidence="4 10" id="KW-0812">Transmembrane</keyword>
<dbReference type="Pfam" id="PF02949">
    <property type="entry name" value="7tm_6"/>
    <property type="match status" value="2"/>
</dbReference>
<evidence type="ECO:0000256" key="10">
    <source>
        <dbReference type="SAM" id="Phobius"/>
    </source>
</evidence>
<dbReference type="PANTHER" id="PTHR21137">
    <property type="entry name" value="ODORANT RECEPTOR"/>
    <property type="match status" value="1"/>
</dbReference>
<evidence type="ECO:0000256" key="8">
    <source>
        <dbReference type="ARBA" id="ARBA00023170"/>
    </source>
</evidence>
<evidence type="ECO:0000313" key="12">
    <source>
        <dbReference type="Proteomes" id="UP001652700"/>
    </source>
</evidence>
<dbReference type="PANTHER" id="PTHR21137:SF35">
    <property type="entry name" value="ODORANT RECEPTOR 19A-RELATED"/>
    <property type="match status" value="1"/>
</dbReference>
<keyword evidence="3" id="KW-0716">Sensory transduction</keyword>
<dbReference type="InterPro" id="IPR004117">
    <property type="entry name" value="7tm6_olfct_rcpt"/>
</dbReference>
<protein>
    <submittedName>
        <fullName evidence="11">Uncharacterized protein</fullName>
    </submittedName>
</protein>
<feature type="transmembrane region" description="Helical" evidence="10">
    <location>
        <begin position="17"/>
        <end position="36"/>
    </location>
</feature>
<organism evidence="11 12">
    <name type="scientific">Diabrotica virgifera virgifera</name>
    <name type="common">western corn rootworm</name>
    <dbReference type="NCBI Taxonomy" id="50390"/>
    <lineage>
        <taxon>Eukaryota</taxon>
        <taxon>Metazoa</taxon>
        <taxon>Ecdysozoa</taxon>
        <taxon>Arthropoda</taxon>
        <taxon>Hexapoda</taxon>
        <taxon>Insecta</taxon>
        <taxon>Pterygota</taxon>
        <taxon>Neoptera</taxon>
        <taxon>Endopterygota</taxon>
        <taxon>Coleoptera</taxon>
        <taxon>Polyphaga</taxon>
        <taxon>Cucujiformia</taxon>
        <taxon>Chrysomeloidea</taxon>
        <taxon>Chrysomelidae</taxon>
        <taxon>Galerucinae</taxon>
        <taxon>Diabroticina</taxon>
        <taxon>Diabroticites</taxon>
        <taxon>Diabrotica</taxon>
    </lineage>
</organism>
<feature type="transmembrane region" description="Helical" evidence="10">
    <location>
        <begin position="217"/>
        <end position="236"/>
    </location>
</feature>
<evidence type="ECO:0000313" key="11">
    <source>
        <dbReference type="EnsemblMetazoa" id="XP_050501025.1"/>
    </source>
</evidence>
<evidence type="ECO:0000256" key="7">
    <source>
        <dbReference type="ARBA" id="ARBA00023136"/>
    </source>
</evidence>
<evidence type="ECO:0000256" key="1">
    <source>
        <dbReference type="ARBA" id="ARBA00004651"/>
    </source>
</evidence>
<keyword evidence="5" id="KW-0552">Olfaction</keyword>
<feature type="transmembrane region" description="Helical" evidence="10">
    <location>
        <begin position="56"/>
        <end position="79"/>
    </location>
</feature>
<evidence type="ECO:0000256" key="9">
    <source>
        <dbReference type="ARBA" id="ARBA00023224"/>
    </source>
</evidence>
<evidence type="ECO:0000256" key="4">
    <source>
        <dbReference type="ARBA" id="ARBA00022692"/>
    </source>
</evidence>
<accession>A0ABM5JSW9</accession>
<comment type="subcellular location">
    <subcellularLocation>
        <location evidence="1">Cell membrane</location>
        <topology evidence="1">Multi-pass membrane protein</topology>
    </subcellularLocation>
</comment>
<proteinExistence type="predicted"/>
<dbReference type="RefSeq" id="XP_050501025.1">
    <property type="nucleotide sequence ID" value="XM_050645068.1"/>
</dbReference>
<keyword evidence="8" id="KW-0675">Receptor</keyword>
<dbReference type="Proteomes" id="UP001652700">
    <property type="component" value="Unplaced"/>
</dbReference>
<keyword evidence="7 10" id="KW-0472">Membrane</keyword>